<dbReference type="EMBL" id="FOSN01000004">
    <property type="protein sequence ID" value="SFK23152.1"/>
    <property type="molecule type" value="Genomic_DNA"/>
</dbReference>
<organism evidence="2 3">
    <name type="scientific">Methylocapsa palsarum</name>
    <dbReference type="NCBI Taxonomy" id="1612308"/>
    <lineage>
        <taxon>Bacteria</taxon>
        <taxon>Pseudomonadati</taxon>
        <taxon>Pseudomonadota</taxon>
        <taxon>Alphaproteobacteria</taxon>
        <taxon>Hyphomicrobiales</taxon>
        <taxon>Beijerinckiaceae</taxon>
        <taxon>Methylocapsa</taxon>
    </lineage>
</organism>
<keyword evidence="1" id="KW-0812">Transmembrane</keyword>
<dbReference type="AlphaFoldDB" id="A0A1I3XUI1"/>
<accession>A0A1I3XUI1</accession>
<sequence>MSIADHFAPRADAGFVRTYDARAARRQFQVSVALVVVLALAAFALGMLARWDQSPRGANPEASAGASHFAETLLDIHG</sequence>
<dbReference type="RefSeq" id="WP_091679934.1">
    <property type="nucleotide sequence ID" value="NZ_FOSN01000004.1"/>
</dbReference>
<reference evidence="2 3" key="1">
    <citation type="submission" date="2016-10" db="EMBL/GenBank/DDBJ databases">
        <authorList>
            <person name="de Groot N.N."/>
        </authorList>
    </citation>
    <scope>NUCLEOTIDE SEQUENCE [LARGE SCALE GENOMIC DNA]</scope>
    <source>
        <strain evidence="2 3">NE2</strain>
    </source>
</reference>
<protein>
    <submittedName>
        <fullName evidence="2">Uncharacterized protein</fullName>
    </submittedName>
</protein>
<evidence type="ECO:0000256" key="1">
    <source>
        <dbReference type="SAM" id="Phobius"/>
    </source>
</evidence>
<proteinExistence type="predicted"/>
<keyword evidence="1" id="KW-1133">Transmembrane helix</keyword>
<dbReference type="Proteomes" id="UP000198755">
    <property type="component" value="Unassembled WGS sequence"/>
</dbReference>
<keyword evidence="3" id="KW-1185">Reference proteome</keyword>
<feature type="transmembrane region" description="Helical" evidence="1">
    <location>
        <begin position="28"/>
        <end position="49"/>
    </location>
</feature>
<evidence type="ECO:0000313" key="2">
    <source>
        <dbReference type="EMBL" id="SFK23152.1"/>
    </source>
</evidence>
<keyword evidence="1" id="KW-0472">Membrane</keyword>
<gene>
    <name evidence="2" type="ORF">SAMN05444581_10487</name>
</gene>
<name>A0A1I3XUI1_9HYPH</name>
<evidence type="ECO:0000313" key="3">
    <source>
        <dbReference type="Proteomes" id="UP000198755"/>
    </source>
</evidence>